<evidence type="ECO:0000256" key="6">
    <source>
        <dbReference type="ARBA" id="ARBA00022679"/>
    </source>
</evidence>
<keyword evidence="13" id="KW-1185">Reference proteome</keyword>
<keyword evidence="4" id="KW-0321">Glycogen metabolism</keyword>
<evidence type="ECO:0000256" key="4">
    <source>
        <dbReference type="ARBA" id="ARBA00022600"/>
    </source>
</evidence>
<dbReference type="NCBIfam" id="TIGR02093">
    <property type="entry name" value="P_ylase"/>
    <property type="match status" value="1"/>
</dbReference>
<organism evidence="12 13">
    <name type="scientific">Parasphaerochaeta coccoides (strain ATCC BAA-1237 / DSM 17374 / SPN1)</name>
    <name type="common">Sphaerochaeta coccoides</name>
    <dbReference type="NCBI Taxonomy" id="760011"/>
    <lineage>
        <taxon>Bacteria</taxon>
        <taxon>Pseudomonadati</taxon>
        <taxon>Spirochaetota</taxon>
        <taxon>Spirochaetia</taxon>
        <taxon>Spirochaetales</taxon>
        <taxon>Sphaerochaetaceae</taxon>
        <taxon>Parasphaerochaeta</taxon>
    </lineage>
</organism>
<evidence type="ECO:0000256" key="8">
    <source>
        <dbReference type="ARBA" id="ARBA00023277"/>
    </source>
</evidence>
<dbReference type="PIRSF" id="PIRSF000460">
    <property type="entry name" value="Pprylas_GlgP"/>
    <property type="match status" value="1"/>
</dbReference>
<dbReference type="FunFam" id="3.40.50.2000:FF:000005">
    <property type="entry name" value="Alpha-1,4 glucan phosphorylase"/>
    <property type="match status" value="1"/>
</dbReference>
<keyword evidence="6 10" id="KW-0808">Transferase</keyword>
<dbReference type="STRING" id="760011.Spico_0240"/>
<dbReference type="PANTHER" id="PTHR11468:SF3">
    <property type="entry name" value="GLYCOGEN PHOSPHORYLASE, LIVER FORM"/>
    <property type="match status" value="1"/>
</dbReference>
<evidence type="ECO:0000256" key="10">
    <source>
        <dbReference type="RuleBase" id="RU000587"/>
    </source>
</evidence>
<dbReference type="FunFam" id="3.40.50.2000:FF:000002">
    <property type="entry name" value="Alpha-1,4 glucan phosphorylase"/>
    <property type="match status" value="1"/>
</dbReference>
<dbReference type="InterPro" id="IPR011833">
    <property type="entry name" value="Glycg_phsphrylas"/>
</dbReference>
<keyword evidence="7 9" id="KW-0663">Pyridoxal phosphate</keyword>
<keyword evidence="5 10" id="KW-0328">Glycosyltransferase</keyword>
<reference evidence="13" key="1">
    <citation type="submission" date="2011-04" db="EMBL/GenBank/DDBJ databases">
        <title>The complete genome of Spirochaeta coccoides DSM 17374.</title>
        <authorList>
            <person name="Lucas S."/>
            <person name="Copeland A."/>
            <person name="Lapidus A."/>
            <person name="Bruce D."/>
            <person name="Goodwin L."/>
            <person name="Pitluck S."/>
            <person name="Peters L."/>
            <person name="Kyrpides N."/>
            <person name="Mavromatis K."/>
            <person name="Pagani I."/>
            <person name="Ivanova N."/>
            <person name="Ovchinnikova G."/>
            <person name="Lu M."/>
            <person name="Detter J.C."/>
            <person name="Tapia R."/>
            <person name="Han C."/>
            <person name="Land M."/>
            <person name="Hauser L."/>
            <person name="Markowitz V."/>
            <person name="Cheng J.-F."/>
            <person name="Hugenholtz P."/>
            <person name="Woyke T."/>
            <person name="Wu D."/>
            <person name="Spring S."/>
            <person name="Schroeder M."/>
            <person name="Brambilla E."/>
            <person name="Klenk H.-P."/>
            <person name="Eisen J.A."/>
        </authorList>
    </citation>
    <scope>NUCLEOTIDE SEQUENCE [LARGE SCALE GENOMIC DNA]</scope>
    <source>
        <strain evidence="13">ATCC BAA-1237 / DSM 17374 / SPN1</strain>
    </source>
</reference>
<accession>F4GKR5</accession>
<dbReference type="CDD" id="cd04300">
    <property type="entry name" value="GT35_Glycogen_Phosphorylase"/>
    <property type="match status" value="1"/>
</dbReference>
<proteinExistence type="inferred from homology"/>
<comment type="function">
    <text evidence="10">Allosteric enzyme that catalyzes the rate-limiting step in glycogen catabolism, the phosphorolytic cleavage of glycogen to produce glucose-1-phosphate, and plays a central role in maintaining cellular and organismal glucose homeostasis.</text>
</comment>
<dbReference type="eggNOG" id="COG0058">
    <property type="taxonomic scope" value="Bacteria"/>
</dbReference>
<evidence type="ECO:0000256" key="1">
    <source>
        <dbReference type="ARBA" id="ARBA00001275"/>
    </source>
</evidence>
<protein>
    <recommendedName>
        <fullName evidence="10">Alpha-1,4 glucan phosphorylase</fullName>
        <ecNumber evidence="10">2.4.1.1</ecNumber>
    </recommendedName>
</protein>
<name>F4GKR5_PARC1</name>
<dbReference type="GO" id="GO:0005737">
    <property type="term" value="C:cytoplasm"/>
    <property type="evidence" value="ECO:0007669"/>
    <property type="project" value="TreeGrafter"/>
</dbReference>
<comment type="similarity">
    <text evidence="3 10">Belongs to the glycogen phosphorylase family.</text>
</comment>
<sequence length="845" mass="95412">MADTHTRYGHTEKDIAQDFAEHLKYSQDADLYHTTDQNRYTALALAIRDRIIHQWGKSRKTQRTQNARRVYYLSLEFLMGRAMTNNIINLGLEDETRQALSSLGYAYEELADQEPDAGLGNGGLGRLAACFLDSLATLQIPAYGYGIRYNYGIFRQQIKGGWQVEQPDNWLRDGNPWELPRPDIVYPVQFGGEVRAIREAGKDIYRWIGTETVNGMAYDMPIVGYGGNTINTLRLWSAKAANEFNFSEFNDGDYTEAVRSRIQAETLSQVLYPNDTRYLGKELRLKQQYFFVACSLRDIINRFKRQGASWDTFPSFAAIQMNDTHPSLAVAELMRILVDLEGIEWDAAWEITQAALGYTNHTLMPEALEKWTVPMFQSLLPRHMQIVYEINYRFLQKAVSFFPMRPDLIGKVSIIEESNPKQVRMANLAIVGSHSTNGVAELHSQLLKSDMFPEFNIIFPERFNNKTNGITQRRWLLAANPALASLITAAIGDRWIRDFSRISDLAPFAEDAGFRDRFDAIKKQAKIHAASFLASDCGATINPDTLFDVQIKRIHEYKRQLLNALNILAIYVRLKDDPQFRASFQPTTFLFGGKAAPGYVNAKLIIKFINNIATVIQSDSQVSPLLSVLFMPNYRVTMAESIIPAANISEQISLAGTEASGTGNMKFMCNGALTIGTMDGANVEIAAEAGRDNIFIFGHTEEEITSLKATYSPREWVDKNPLTRHVVELLDSGYINVNEPAIFAPLRRSLFEEGDRYMLFADMGSYVETHDKVRTLYAENRTEWNRKAILNIAASGKFSSDRTIMEYAQDIWNAKPCPVELDDSGDTILKDAGNPVRSSGGKKKK</sequence>
<gene>
    <name evidence="12" type="ordered locus">Spico_0240</name>
</gene>
<evidence type="ECO:0000313" key="13">
    <source>
        <dbReference type="Proteomes" id="UP000007939"/>
    </source>
</evidence>
<dbReference type="EC" id="2.4.1.1" evidence="10"/>
<evidence type="ECO:0000256" key="9">
    <source>
        <dbReference type="PIRSR" id="PIRSR000460-1"/>
    </source>
</evidence>
<dbReference type="Proteomes" id="UP000007939">
    <property type="component" value="Chromosome"/>
</dbReference>
<dbReference type="Pfam" id="PF00343">
    <property type="entry name" value="Phosphorylase"/>
    <property type="match status" value="1"/>
</dbReference>
<comment type="catalytic activity">
    <reaction evidence="1 10">
        <text>[(1-&gt;4)-alpha-D-glucosyl](n) + phosphate = [(1-&gt;4)-alpha-D-glucosyl](n-1) + alpha-D-glucose 1-phosphate</text>
        <dbReference type="Rhea" id="RHEA:41732"/>
        <dbReference type="Rhea" id="RHEA-COMP:9584"/>
        <dbReference type="Rhea" id="RHEA-COMP:9586"/>
        <dbReference type="ChEBI" id="CHEBI:15444"/>
        <dbReference type="ChEBI" id="CHEBI:43474"/>
        <dbReference type="ChEBI" id="CHEBI:58601"/>
        <dbReference type="EC" id="2.4.1.1"/>
    </reaction>
</comment>
<keyword evidence="8 10" id="KW-0119">Carbohydrate metabolism</keyword>
<reference evidence="12 13" key="2">
    <citation type="journal article" date="2012" name="Stand. Genomic Sci.">
        <title>Complete genome sequence of the termite hindgut bacterium Spirochaeta coccoides type strain (SPN1(T)), reclassification in the genus Sphaerochaeta as Sphaerochaeta coccoides comb. nov. and emendations of the family Spirochaetaceae and the genus Sphaerochaeta.</title>
        <authorList>
            <person name="Abt B."/>
            <person name="Han C."/>
            <person name="Scheuner C."/>
            <person name="Lu M."/>
            <person name="Lapidus A."/>
            <person name="Nolan M."/>
            <person name="Lucas S."/>
            <person name="Hammon N."/>
            <person name="Deshpande S."/>
            <person name="Cheng J.F."/>
            <person name="Tapia R."/>
            <person name="Goodwin L.A."/>
            <person name="Pitluck S."/>
            <person name="Liolios K."/>
            <person name="Pagani I."/>
            <person name="Ivanova N."/>
            <person name="Mavromatis K."/>
            <person name="Mikhailova N."/>
            <person name="Huntemann M."/>
            <person name="Pati A."/>
            <person name="Chen A."/>
            <person name="Palaniappan K."/>
            <person name="Land M."/>
            <person name="Hauser L."/>
            <person name="Brambilla E.M."/>
            <person name="Rohde M."/>
            <person name="Spring S."/>
            <person name="Gronow S."/>
            <person name="Goker M."/>
            <person name="Woyke T."/>
            <person name="Bristow J."/>
            <person name="Eisen J.A."/>
            <person name="Markowitz V."/>
            <person name="Hugenholtz P."/>
            <person name="Kyrpides N.C."/>
            <person name="Klenk H.P."/>
            <person name="Detter J.C."/>
        </authorList>
    </citation>
    <scope>NUCLEOTIDE SEQUENCE [LARGE SCALE GENOMIC DNA]</scope>
    <source>
        <strain evidence="13">ATCC BAA-1237 / DSM 17374 / SPN1</strain>
    </source>
</reference>
<feature type="region of interest" description="Disordered" evidence="11">
    <location>
        <begin position="823"/>
        <end position="845"/>
    </location>
</feature>
<dbReference type="InterPro" id="IPR000811">
    <property type="entry name" value="Glyco_trans_35"/>
</dbReference>
<evidence type="ECO:0000256" key="3">
    <source>
        <dbReference type="ARBA" id="ARBA00006047"/>
    </source>
</evidence>
<feature type="modified residue" description="N6-(pyridoxal phosphate)lysine" evidence="9">
    <location>
        <position position="666"/>
    </location>
</feature>
<evidence type="ECO:0000313" key="12">
    <source>
        <dbReference type="EMBL" id="AEC01474.1"/>
    </source>
</evidence>
<dbReference type="AlphaFoldDB" id="F4GKR5"/>
<evidence type="ECO:0000256" key="5">
    <source>
        <dbReference type="ARBA" id="ARBA00022676"/>
    </source>
</evidence>
<dbReference type="KEGG" id="scc:Spico_0240"/>
<dbReference type="PANTHER" id="PTHR11468">
    <property type="entry name" value="GLYCOGEN PHOSPHORYLASE"/>
    <property type="match status" value="1"/>
</dbReference>
<dbReference type="RefSeq" id="WP_013738870.1">
    <property type="nucleotide sequence ID" value="NC_015436.1"/>
</dbReference>
<evidence type="ECO:0000256" key="11">
    <source>
        <dbReference type="SAM" id="MobiDB-lite"/>
    </source>
</evidence>
<dbReference type="GO" id="GO:0005980">
    <property type="term" value="P:glycogen catabolic process"/>
    <property type="evidence" value="ECO:0007669"/>
    <property type="project" value="TreeGrafter"/>
</dbReference>
<evidence type="ECO:0000256" key="7">
    <source>
        <dbReference type="ARBA" id="ARBA00022898"/>
    </source>
</evidence>
<dbReference type="GO" id="GO:0008184">
    <property type="term" value="F:glycogen phosphorylase activity"/>
    <property type="evidence" value="ECO:0007669"/>
    <property type="project" value="InterPro"/>
</dbReference>
<evidence type="ECO:0000256" key="2">
    <source>
        <dbReference type="ARBA" id="ARBA00001933"/>
    </source>
</evidence>
<dbReference type="EMBL" id="CP002659">
    <property type="protein sequence ID" value="AEC01474.1"/>
    <property type="molecule type" value="Genomic_DNA"/>
</dbReference>
<dbReference type="SUPFAM" id="SSF53756">
    <property type="entry name" value="UDP-Glycosyltransferase/glycogen phosphorylase"/>
    <property type="match status" value="1"/>
</dbReference>
<dbReference type="GO" id="GO:0030170">
    <property type="term" value="F:pyridoxal phosphate binding"/>
    <property type="evidence" value="ECO:0007669"/>
    <property type="project" value="InterPro"/>
</dbReference>
<dbReference type="Gene3D" id="3.40.50.2000">
    <property type="entry name" value="Glycogen Phosphorylase B"/>
    <property type="match status" value="2"/>
</dbReference>
<comment type="cofactor">
    <cofactor evidence="2 10">
        <name>pyridoxal 5'-phosphate</name>
        <dbReference type="ChEBI" id="CHEBI:597326"/>
    </cofactor>
</comment>
<dbReference type="HOGENOM" id="CLU_010198_1_1_12"/>